<dbReference type="PANTHER" id="PTHR30250">
    <property type="entry name" value="PST FAMILY PREDICTED COLANIC ACID TRANSPORTER"/>
    <property type="match status" value="1"/>
</dbReference>
<feature type="transmembrane region" description="Helical" evidence="7">
    <location>
        <begin position="328"/>
        <end position="351"/>
    </location>
</feature>
<feature type="transmembrane region" description="Helical" evidence="7">
    <location>
        <begin position="178"/>
        <end position="199"/>
    </location>
</feature>
<feature type="region of interest" description="Disordered" evidence="6">
    <location>
        <begin position="413"/>
        <end position="476"/>
    </location>
</feature>
<comment type="caution">
    <text evidence="8">The sequence shown here is derived from an EMBL/GenBank/DDBJ whole genome shotgun (WGS) entry which is preliminary data.</text>
</comment>
<feature type="transmembrane region" description="Helical" evidence="7">
    <location>
        <begin position="255"/>
        <end position="278"/>
    </location>
</feature>
<feature type="transmembrane region" description="Helical" evidence="7">
    <location>
        <begin position="122"/>
        <end position="140"/>
    </location>
</feature>
<feature type="transmembrane region" description="Helical" evidence="7">
    <location>
        <begin position="220"/>
        <end position="243"/>
    </location>
</feature>
<feature type="transmembrane region" description="Helical" evidence="7">
    <location>
        <begin position="363"/>
        <end position="380"/>
    </location>
</feature>
<evidence type="ECO:0000256" key="4">
    <source>
        <dbReference type="ARBA" id="ARBA00022989"/>
    </source>
</evidence>
<evidence type="ECO:0000256" key="6">
    <source>
        <dbReference type="SAM" id="MobiDB-lite"/>
    </source>
</evidence>
<reference evidence="9" key="1">
    <citation type="submission" date="2020-09" db="EMBL/GenBank/DDBJ databases">
        <title>Whole genome shotgun sequence of Streptomyces cinnamonensis NBRC 15873.</title>
        <authorList>
            <person name="Komaki H."/>
            <person name="Tamura T."/>
        </authorList>
    </citation>
    <scope>NUCLEOTIDE SEQUENCE [LARGE SCALE GENOMIC DNA]</scope>
    <source>
        <strain evidence="9">NBRC 15873</strain>
    </source>
</reference>
<evidence type="ECO:0000256" key="3">
    <source>
        <dbReference type="ARBA" id="ARBA00022692"/>
    </source>
</evidence>
<sequence length="476" mass="49591">MGRHARPADQMFRSSFFLLASTLTTAGLSFLFWVVVARFYPPEQVGLATSLISATSLLSYLSMFGLNSTLIRFPAEGRAARNGQITQSTALVLLVSCVAAGIYLLGLPWYGHKLLFVRDHAHLAALFVVSCACASLNLLVKSVFISARMAQYNVLSDGILQGLAKLAAPVALVGFGAAGILGSAGIGYAVAAAAALLLLRRRLGFRFDFRTRGTRLREQLRFSVASYVSSLINLAPVLVTPLIVLQKLGAAEAGYYFVAFQIAALLNSVSTAVGEAVFAEVSSDPSRFGELLRRSAKMIAVVQVPAVAVVAAGSGLLLLVFGGGYTEAASGLLTVLALAALAVALNTWACFGLKLAQRMKQLITANAVLACTTIGLALWWAPQGLVRVGCAWGIGNLAAGLFATAALLRGRPSAPRPPEPDIDPGPGWSPVDTLQLRAVRLPGPTAGAPPSTAPPSTAASSAAASSAATPAERYRP</sequence>
<keyword evidence="9" id="KW-1185">Reference proteome</keyword>
<keyword evidence="4 7" id="KW-1133">Transmembrane helix</keyword>
<feature type="transmembrane region" description="Helical" evidence="7">
    <location>
        <begin position="16"/>
        <end position="40"/>
    </location>
</feature>
<dbReference type="InterPro" id="IPR002797">
    <property type="entry name" value="Polysacc_synth"/>
</dbReference>
<dbReference type="Pfam" id="PF01943">
    <property type="entry name" value="Polysacc_synt"/>
    <property type="match status" value="1"/>
</dbReference>
<feature type="transmembrane region" description="Helical" evidence="7">
    <location>
        <begin position="91"/>
        <end position="110"/>
    </location>
</feature>
<organism evidence="8 9">
    <name type="scientific">Streptomyces virginiae</name>
    <name type="common">Streptomyces cinnamonensis</name>
    <dbReference type="NCBI Taxonomy" id="1961"/>
    <lineage>
        <taxon>Bacteria</taxon>
        <taxon>Bacillati</taxon>
        <taxon>Actinomycetota</taxon>
        <taxon>Actinomycetes</taxon>
        <taxon>Kitasatosporales</taxon>
        <taxon>Streptomycetaceae</taxon>
        <taxon>Streptomyces</taxon>
    </lineage>
</organism>
<dbReference type="GeneID" id="86958069"/>
<proteinExistence type="predicted"/>
<evidence type="ECO:0000256" key="1">
    <source>
        <dbReference type="ARBA" id="ARBA00004651"/>
    </source>
</evidence>
<dbReference type="EMBL" id="BNDV01000007">
    <property type="protein sequence ID" value="GHI12451.1"/>
    <property type="molecule type" value="Genomic_DNA"/>
</dbReference>
<gene>
    <name evidence="8" type="ORF">Scinn_19140</name>
</gene>
<feature type="transmembrane region" description="Helical" evidence="7">
    <location>
        <begin position="299"/>
        <end position="322"/>
    </location>
</feature>
<protein>
    <recommendedName>
        <fullName evidence="10">Polysaccharide biosynthesis protein C-terminal domain-containing protein</fullName>
    </recommendedName>
</protein>
<keyword evidence="5 7" id="KW-0472">Membrane</keyword>
<dbReference type="InterPro" id="IPR050833">
    <property type="entry name" value="Poly_Biosynth_Transport"/>
</dbReference>
<evidence type="ECO:0000256" key="5">
    <source>
        <dbReference type="ARBA" id="ARBA00023136"/>
    </source>
</evidence>
<evidence type="ECO:0000313" key="8">
    <source>
        <dbReference type="EMBL" id="GHI12451.1"/>
    </source>
</evidence>
<evidence type="ECO:0000313" key="9">
    <source>
        <dbReference type="Proteomes" id="UP000660554"/>
    </source>
</evidence>
<feature type="compositionally biased region" description="Low complexity" evidence="6">
    <location>
        <begin position="442"/>
        <end position="476"/>
    </location>
</feature>
<evidence type="ECO:0000256" key="7">
    <source>
        <dbReference type="SAM" id="Phobius"/>
    </source>
</evidence>
<name>A0ABQ3NI67_STRVG</name>
<keyword evidence="3 7" id="KW-0812">Transmembrane</keyword>
<dbReference type="Proteomes" id="UP000660554">
    <property type="component" value="Unassembled WGS sequence"/>
</dbReference>
<comment type="subcellular location">
    <subcellularLocation>
        <location evidence="1">Cell membrane</location>
        <topology evidence="1">Multi-pass membrane protein</topology>
    </subcellularLocation>
</comment>
<dbReference type="PANTHER" id="PTHR30250:SF11">
    <property type="entry name" value="O-ANTIGEN TRANSPORTER-RELATED"/>
    <property type="match status" value="1"/>
</dbReference>
<evidence type="ECO:0008006" key="10">
    <source>
        <dbReference type="Google" id="ProtNLM"/>
    </source>
</evidence>
<feature type="transmembrane region" description="Helical" evidence="7">
    <location>
        <begin position="152"/>
        <end position="172"/>
    </location>
</feature>
<dbReference type="RefSeq" id="WP_185557990.1">
    <property type="nucleotide sequence ID" value="NZ_BMRU01000038.1"/>
</dbReference>
<accession>A0ABQ3NI67</accession>
<keyword evidence="2" id="KW-1003">Cell membrane</keyword>
<feature type="transmembrane region" description="Helical" evidence="7">
    <location>
        <begin position="386"/>
        <end position="408"/>
    </location>
</feature>
<feature type="transmembrane region" description="Helical" evidence="7">
    <location>
        <begin position="46"/>
        <end position="70"/>
    </location>
</feature>
<evidence type="ECO:0000256" key="2">
    <source>
        <dbReference type="ARBA" id="ARBA00022475"/>
    </source>
</evidence>